<dbReference type="PROSITE" id="PS50878">
    <property type="entry name" value="RT_POL"/>
    <property type="match status" value="1"/>
</dbReference>
<dbReference type="SUPFAM" id="SSF56672">
    <property type="entry name" value="DNA/RNA polymerases"/>
    <property type="match status" value="1"/>
</dbReference>
<protein>
    <submittedName>
        <fullName evidence="2">RNA-directed DNA polymerase</fullName>
    </submittedName>
</protein>
<evidence type="ECO:0000259" key="1">
    <source>
        <dbReference type="PROSITE" id="PS50878"/>
    </source>
</evidence>
<dbReference type="EMBL" id="GALX01002095">
    <property type="protein sequence ID" value="JAB66371.1"/>
    <property type="molecule type" value="Transcribed_RNA"/>
</dbReference>
<proteinExistence type="predicted"/>
<keyword evidence="2" id="KW-0808">Transferase</keyword>
<dbReference type="Pfam" id="PF00078">
    <property type="entry name" value="RVT_1"/>
    <property type="match status" value="1"/>
</dbReference>
<feature type="domain" description="Reverse transcriptase" evidence="1">
    <location>
        <begin position="1"/>
        <end position="249"/>
    </location>
</feature>
<gene>
    <name evidence="2" type="primary">RTJK</name>
</gene>
<dbReference type="InterPro" id="IPR043502">
    <property type="entry name" value="DNA/RNA_pol_sf"/>
</dbReference>
<keyword evidence="2" id="KW-0548">Nucleotidyltransferase</keyword>
<dbReference type="PANTHER" id="PTHR33332">
    <property type="entry name" value="REVERSE TRANSCRIPTASE DOMAIN-CONTAINING PROTEIN"/>
    <property type="match status" value="1"/>
</dbReference>
<dbReference type="AlphaFoldDB" id="V5I9Z1"/>
<keyword evidence="2" id="KW-0695">RNA-directed DNA polymerase</keyword>
<reference evidence="2" key="1">
    <citation type="submission" date="2013-07" db="EMBL/GenBank/DDBJ databases">
        <title>Midgut Transcriptome Profiling of Anoplphora glabripennis, a Lignocellulose Degrading, Wood-Boring Cerambycid.</title>
        <authorList>
            <person name="Scully E.D."/>
            <person name="Hoover K."/>
            <person name="Carlson J.E."/>
            <person name="Tien M."/>
            <person name="Geib S.M."/>
        </authorList>
    </citation>
    <scope>NUCLEOTIDE SEQUENCE</scope>
</reference>
<dbReference type="GO" id="GO:0003964">
    <property type="term" value="F:RNA-directed DNA polymerase activity"/>
    <property type="evidence" value="ECO:0007669"/>
    <property type="project" value="UniProtKB-KW"/>
</dbReference>
<accession>V5I9Z1</accession>
<dbReference type="InterPro" id="IPR000477">
    <property type="entry name" value="RT_dom"/>
</dbReference>
<evidence type="ECO:0000313" key="2">
    <source>
        <dbReference type="EMBL" id="JAB66371.1"/>
    </source>
</evidence>
<name>V5I9Z1_ANOGL</name>
<feature type="non-terminal residue" evidence="2">
    <location>
        <position position="249"/>
    </location>
</feature>
<sequence length="249" mass="27521">MCITEGIWPDAFKITKIVPVFKTGDKNDIDNYRPIAIVPVLSKIFEILIKDKLIIYIDDKTIITPSQYGFRKNCSTVQALITVVESIVNGMDDGAPTNAVMCDLSKAFDCVNIDLLLFKLEHYGIRGKAYSLFKSYLTNRVQYVNLNGVTSDFLPVTCGVPQGSVLGPVLFLLYINDLPMSLSGTECILFADDTTLLSRGVSSLYDNGLNSAKIWFGSNKLKLNEAKTKNILFSSDKRAVKSSPVRLLG</sequence>
<dbReference type="CDD" id="cd01650">
    <property type="entry name" value="RT_nLTR_like"/>
    <property type="match status" value="1"/>
</dbReference>
<organism evidence="2">
    <name type="scientific">Anoplophora glabripennis</name>
    <name type="common">Asian longhorn beetle</name>
    <name type="synonym">Anoplophora nobilis</name>
    <dbReference type="NCBI Taxonomy" id="217634"/>
    <lineage>
        <taxon>Eukaryota</taxon>
        <taxon>Metazoa</taxon>
        <taxon>Ecdysozoa</taxon>
        <taxon>Arthropoda</taxon>
        <taxon>Hexapoda</taxon>
        <taxon>Insecta</taxon>
        <taxon>Pterygota</taxon>
        <taxon>Neoptera</taxon>
        <taxon>Endopterygota</taxon>
        <taxon>Coleoptera</taxon>
        <taxon>Polyphaga</taxon>
        <taxon>Cucujiformia</taxon>
        <taxon>Chrysomeloidea</taxon>
        <taxon>Cerambycidae</taxon>
        <taxon>Lamiinae</taxon>
        <taxon>Lamiini</taxon>
        <taxon>Anoplophora</taxon>
    </lineage>
</organism>